<reference evidence="1 2" key="1">
    <citation type="submission" date="2022-09" db="EMBL/GenBank/DDBJ databases">
        <authorList>
            <person name="Palmer J.M."/>
        </authorList>
    </citation>
    <scope>NUCLEOTIDE SEQUENCE [LARGE SCALE GENOMIC DNA]</scope>
    <source>
        <strain evidence="1 2">DSM 7382</strain>
    </source>
</reference>
<name>A0AAW0G8F6_9APHY</name>
<sequence>MPYVENLFSHEVLLQPIPSPPRLQEATGLEDNSLIGHALPGSVPALILKPRNNEIESRVDWLSVILGNLVHKSSVRVVYGYCAALDDKVGVGGILSLALCSYVVVRCDRQQYSG</sequence>
<dbReference type="AlphaFoldDB" id="A0AAW0G8F6"/>
<dbReference type="Proteomes" id="UP001385951">
    <property type="component" value="Unassembled WGS sequence"/>
</dbReference>
<proteinExistence type="predicted"/>
<evidence type="ECO:0000313" key="2">
    <source>
        <dbReference type="Proteomes" id="UP001385951"/>
    </source>
</evidence>
<protein>
    <submittedName>
        <fullName evidence="1">Uncharacterized protein</fullName>
    </submittedName>
</protein>
<comment type="caution">
    <text evidence="1">The sequence shown here is derived from an EMBL/GenBank/DDBJ whole genome shotgun (WGS) entry which is preliminary data.</text>
</comment>
<gene>
    <name evidence="1" type="ORF">QCA50_008240</name>
</gene>
<accession>A0AAW0G8F6</accession>
<dbReference type="EMBL" id="JASBNA010000010">
    <property type="protein sequence ID" value="KAK7688702.1"/>
    <property type="molecule type" value="Genomic_DNA"/>
</dbReference>
<keyword evidence="2" id="KW-1185">Reference proteome</keyword>
<evidence type="ECO:0000313" key="1">
    <source>
        <dbReference type="EMBL" id="KAK7688702.1"/>
    </source>
</evidence>
<organism evidence="1 2">
    <name type="scientific">Cerrena zonata</name>
    <dbReference type="NCBI Taxonomy" id="2478898"/>
    <lineage>
        <taxon>Eukaryota</taxon>
        <taxon>Fungi</taxon>
        <taxon>Dikarya</taxon>
        <taxon>Basidiomycota</taxon>
        <taxon>Agaricomycotina</taxon>
        <taxon>Agaricomycetes</taxon>
        <taxon>Polyporales</taxon>
        <taxon>Cerrenaceae</taxon>
        <taxon>Cerrena</taxon>
    </lineage>
</organism>